<evidence type="ECO:0000313" key="2">
    <source>
        <dbReference type="Proteomes" id="UP000469890"/>
    </source>
</evidence>
<dbReference type="EMBL" id="JAAECE010000002">
    <property type="protein sequence ID" value="KAF1805370.1"/>
    <property type="molecule type" value="Genomic_DNA"/>
</dbReference>
<organism evidence="1 2">
    <name type="scientific">Mucor circinelloides f. lusitanicus</name>
    <name type="common">Mucor racemosus var. lusitanicus</name>
    <dbReference type="NCBI Taxonomy" id="29924"/>
    <lineage>
        <taxon>Eukaryota</taxon>
        <taxon>Fungi</taxon>
        <taxon>Fungi incertae sedis</taxon>
        <taxon>Mucoromycota</taxon>
        <taxon>Mucoromycotina</taxon>
        <taxon>Mucoromycetes</taxon>
        <taxon>Mucorales</taxon>
        <taxon>Mucorineae</taxon>
        <taxon>Mucoraceae</taxon>
        <taxon>Mucor</taxon>
    </lineage>
</organism>
<reference evidence="1 2" key="1">
    <citation type="submission" date="2019-09" db="EMBL/GenBank/DDBJ databases">
        <authorList>
            <consortium name="DOE Joint Genome Institute"/>
            <person name="Mondo S.J."/>
            <person name="Navarro-Mendoza M.I."/>
            <person name="Perez-Arques C."/>
            <person name="Panchal S."/>
            <person name="Nicolas F.E."/>
            <person name="Ganguly P."/>
            <person name="Pangilinan J."/>
            <person name="Grigoriev I."/>
            <person name="Heitman J."/>
            <person name="Sanya K."/>
            <person name="Garre V."/>
        </authorList>
    </citation>
    <scope>NUCLEOTIDE SEQUENCE [LARGE SCALE GENOMIC DNA]</scope>
    <source>
        <strain evidence="1 2">MU402</strain>
    </source>
</reference>
<gene>
    <name evidence="1" type="ORF">FB192DRAFT_1444141</name>
</gene>
<evidence type="ECO:0000313" key="1">
    <source>
        <dbReference type="EMBL" id="KAF1805370.1"/>
    </source>
</evidence>
<dbReference type="Proteomes" id="UP000469890">
    <property type="component" value="Unassembled WGS sequence"/>
</dbReference>
<proteinExistence type="predicted"/>
<sequence length="183" mass="20536">MTSGLNDLVVPNKIFGWHVSYHSSHYERKSNPNKQRTLMAETAVLWFRAFGIMAGVSLEWFENHNEENKAILGKAKLSDGLGLLEDKKTAIFLESSGSAKNVNHRVEDSLKNMKNCTDFLKHLSCVYKQANIKTFQLLKIPCINVISNRMTLCLCSVSTPSKWSFVEVHSTLMPTMAGITVGQ</sequence>
<protein>
    <submittedName>
        <fullName evidence="1">Uncharacterized protein</fullName>
    </submittedName>
</protein>
<name>A0A8H4F5A7_MUCCL</name>
<accession>A0A8H4F5A7</accession>
<comment type="caution">
    <text evidence="1">The sequence shown here is derived from an EMBL/GenBank/DDBJ whole genome shotgun (WGS) entry which is preliminary data.</text>
</comment>
<dbReference type="AlphaFoldDB" id="A0A8H4F5A7"/>